<organism evidence="4">
    <name type="scientific">Gongylonema pulchrum</name>
    <dbReference type="NCBI Taxonomy" id="637853"/>
    <lineage>
        <taxon>Eukaryota</taxon>
        <taxon>Metazoa</taxon>
        <taxon>Ecdysozoa</taxon>
        <taxon>Nematoda</taxon>
        <taxon>Chromadorea</taxon>
        <taxon>Rhabditida</taxon>
        <taxon>Spirurina</taxon>
        <taxon>Spiruromorpha</taxon>
        <taxon>Spiruroidea</taxon>
        <taxon>Gongylonematidae</taxon>
        <taxon>Gongylonema</taxon>
    </lineage>
</organism>
<reference evidence="4" key="1">
    <citation type="submission" date="2016-06" db="UniProtKB">
        <authorList>
            <consortium name="WormBaseParasite"/>
        </authorList>
    </citation>
    <scope>IDENTIFICATION</scope>
</reference>
<dbReference type="InterPro" id="IPR040990">
    <property type="entry name" value="DUF5600"/>
</dbReference>
<dbReference type="Gene3D" id="1.10.268.20">
    <property type="match status" value="1"/>
</dbReference>
<evidence type="ECO:0000313" key="3">
    <source>
        <dbReference type="Proteomes" id="UP000271098"/>
    </source>
</evidence>
<dbReference type="EMBL" id="UYRT01022851">
    <property type="protein sequence ID" value="VDK60890.1"/>
    <property type="molecule type" value="Genomic_DNA"/>
</dbReference>
<dbReference type="Proteomes" id="UP000271098">
    <property type="component" value="Unassembled WGS sequence"/>
</dbReference>
<dbReference type="OrthoDB" id="1716625at2759"/>
<evidence type="ECO:0000259" key="1">
    <source>
        <dbReference type="Pfam" id="PF18150"/>
    </source>
</evidence>
<dbReference type="WBParaSite" id="GPUH_0000813501-mRNA-1">
    <property type="protein sequence ID" value="GPUH_0000813501-mRNA-1"/>
    <property type="gene ID" value="GPUH_0000813501"/>
</dbReference>
<protein>
    <submittedName>
        <fullName evidence="4">DUF5600 domain-containing protein</fullName>
    </submittedName>
</protein>
<evidence type="ECO:0000313" key="4">
    <source>
        <dbReference type="WBParaSite" id="GPUH_0000813501-mRNA-1"/>
    </source>
</evidence>
<accession>A0A183DHD5</accession>
<keyword evidence="3" id="KW-1185">Reference proteome</keyword>
<evidence type="ECO:0000313" key="2">
    <source>
        <dbReference type="EMBL" id="VDK60890.1"/>
    </source>
</evidence>
<sequence length="113" mass="12807">MPSMIGKEKKKKELIQNLDKIFEQLQREHTISAGDFPDINKMRERLPDYDFTKFNPIKPKLLDVVNGMLASDIARLMAQIPKEENAPITNGLAQSHQTEVSFLSALSFGFDVS</sequence>
<name>A0A183DHD5_9BILA</name>
<reference evidence="2 3" key="2">
    <citation type="submission" date="2018-11" db="EMBL/GenBank/DDBJ databases">
        <authorList>
            <consortium name="Pathogen Informatics"/>
        </authorList>
    </citation>
    <scope>NUCLEOTIDE SEQUENCE [LARGE SCALE GENOMIC DNA]</scope>
</reference>
<proteinExistence type="predicted"/>
<gene>
    <name evidence="2" type="ORF">GPUH_LOCUS8126</name>
</gene>
<dbReference type="AlphaFoldDB" id="A0A183DHD5"/>
<dbReference type="Pfam" id="PF18150">
    <property type="entry name" value="DUF5600"/>
    <property type="match status" value="1"/>
</dbReference>
<feature type="domain" description="DUF5600" evidence="1">
    <location>
        <begin position="1"/>
        <end position="77"/>
    </location>
</feature>